<dbReference type="Ensembl" id="ENSOABT00000069541.1">
    <property type="protein sequence ID" value="ENSOABP00000068709.1"/>
    <property type="gene ID" value="ENSOABG00000017903.2"/>
</dbReference>
<dbReference type="PANTHER" id="PTHR12591:SF5">
    <property type="entry name" value="GLUCOSE-6-PHOSPHATASE"/>
    <property type="match status" value="1"/>
</dbReference>
<dbReference type="InterPro" id="IPR000326">
    <property type="entry name" value="PAP2/HPO"/>
</dbReference>
<gene>
    <name evidence="13" type="primary">g6pc1a.1</name>
</gene>
<feature type="transmembrane region" description="Helical" evidence="11">
    <location>
        <begin position="397"/>
        <end position="417"/>
    </location>
</feature>
<sequence>MRGRLEGVKQVQQEQRADDASCFDQRAAALFGFSVEGGVQAQTQAKQCAHVAQEAGKGRSVQVDPLWPDAPLLGFLHGPQQVHTQSFEQHIEANSEGASSSERGLGCDIMDLLHSWGVELAVYLQTRYGKYEGLFDLASTVADLHTTFFWLFPIWFHLRRDTALRLIWVAVIGDWLNLVLKWVLFGERPYWWVHETKFYGAGPAPSLQQFPITCETGPGSPSGHAMGAAGVWYVMVTALLSIAREKQCPPLLYRFLYIGLWMLMGLVELVVCMSRVYMAAHFPHQVIAGIITGTLVAEVVSKEKWIYSASLKKYFLITLFLTSFAVGFYVLLKALDVDLLWTMEKAQKWCIRPEWVHLDSAPFASLLRNMGSLFGLGLGLHSPFYKTTKMKSMNVSFRIGCIVISVSLLHLLDGWTFSPENHMTFYALSFGKSAIALLIPTTLVPWALSKIYPVKTEGKNL</sequence>
<accession>A0AAZ1XM46</accession>
<evidence type="ECO:0000256" key="1">
    <source>
        <dbReference type="ARBA" id="ARBA00004477"/>
    </source>
</evidence>
<evidence type="ECO:0000256" key="2">
    <source>
        <dbReference type="ARBA" id="ARBA00004742"/>
    </source>
</evidence>
<dbReference type="Gene3D" id="1.20.144.10">
    <property type="entry name" value="Phosphatidic acid phosphatase type 2/haloperoxidase"/>
    <property type="match status" value="1"/>
</dbReference>
<keyword evidence="14" id="KW-1185">Reference proteome</keyword>
<feature type="transmembrane region" description="Helical" evidence="11">
    <location>
        <begin position="423"/>
        <end position="448"/>
    </location>
</feature>
<comment type="pathway">
    <text evidence="2">Carbohydrate biosynthesis; gluconeogenesis.</text>
</comment>
<dbReference type="SUPFAM" id="SSF48317">
    <property type="entry name" value="Acid phosphatase/Vanadium-dependent haloperoxidase"/>
    <property type="match status" value="1"/>
</dbReference>
<evidence type="ECO:0000256" key="10">
    <source>
        <dbReference type="ARBA" id="ARBA00023136"/>
    </source>
</evidence>
<dbReference type="GO" id="GO:0006094">
    <property type="term" value="P:gluconeogenesis"/>
    <property type="evidence" value="ECO:0007669"/>
    <property type="project" value="UniProtKB-KW"/>
</dbReference>
<dbReference type="CDD" id="cd03381">
    <property type="entry name" value="PAP2_glucose_6_phosphatase"/>
    <property type="match status" value="1"/>
</dbReference>
<keyword evidence="9 11" id="KW-1133">Transmembrane helix</keyword>
<keyword evidence="7" id="KW-0378">Hydrolase</keyword>
<evidence type="ECO:0000256" key="6">
    <source>
        <dbReference type="ARBA" id="ARBA00022692"/>
    </source>
</evidence>
<organism evidence="13 14">
    <name type="scientific">Oreochromis aureus</name>
    <name type="common">Israeli tilapia</name>
    <name type="synonym">Chromis aureus</name>
    <dbReference type="NCBI Taxonomy" id="47969"/>
    <lineage>
        <taxon>Eukaryota</taxon>
        <taxon>Metazoa</taxon>
        <taxon>Chordata</taxon>
        <taxon>Craniata</taxon>
        <taxon>Vertebrata</taxon>
        <taxon>Euteleostomi</taxon>
        <taxon>Actinopterygii</taxon>
        <taxon>Neopterygii</taxon>
        <taxon>Teleostei</taxon>
        <taxon>Neoteleostei</taxon>
        <taxon>Acanthomorphata</taxon>
        <taxon>Ovalentaria</taxon>
        <taxon>Cichlomorphae</taxon>
        <taxon>Cichliformes</taxon>
        <taxon>Cichlidae</taxon>
        <taxon>African cichlids</taxon>
        <taxon>Pseudocrenilabrinae</taxon>
        <taxon>Oreochromini</taxon>
        <taxon>Oreochromis</taxon>
    </lineage>
</organism>
<comment type="subcellular location">
    <subcellularLocation>
        <location evidence="1">Endoplasmic reticulum membrane</location>
        <topology evidence="1">Multi-pass membrane protein</topology>
    </subcellularLocation>
</comment>
<evidence type="ECO:0000313" key="13">
    <source>
        <dbReference type="Ensembl" id="ENSOABP00000068709.1"/>
    </source>
</evidence>
<name>A0AAZ1XM46_OREAU</name>
<comment type="similarity">
    <text evidence="3">Belongs to the glucose-6-phosphatase family.</text>
</comment>
<feature type="domain" description="Phosphatidic acid phosphatase type 2/haloperoxidase" evidence="12">
    <location>
        <begin position="163"/>
        <end position="301"/>
    </location>
</feature>
<proteinExistence type="inferred from homology"/>
<feature type="transmembrane region" description="Helical" evidence="11">
    <location>
        <begin position="255"/>
        <end position="276"/>
    </location>
</feature>
<dbReference type="SMART" id="SM00014">
    <property type="entry name" value="acidPPc"/>
    <property type="match status" value="1"/>
</dbReference>
<dbReference type="GO" id="GO:0051156">
    <property type="term" value="P:glucose 6-phosphate metabolic process"/>
    <property type="evidence" value="ECO:0007669"/>
    <property type="project" value="TreeGrafter"/>
</dbReference>
<keyword evidence="6 11" id="KW-0812">Transmembrane</keyword>
<evidence type="ECO:0000256" key="5">
    <source>
        <dbReference type="ARBA" id="ARBA00022432"/>
    </source>
</evidence>
<evidence type="ECO:0000256" key="8">
    <source>
        <dbReference type="ARBA" id="ARBA00022824"/>
    </source>
</evidence>
<dbReference type="Proteomes" id="UP000472276">
    <property type="component" value="Unassembled WGS sequence"/>
</dbReference>
<evidence type="ECO:0000256" key="4">
    <source>
        <dbReference type="ARBA" id="ARBA00012634"/>
    </source>
</evidence>
<dbReference type="PANTHER" id="PTHR12591">
    <property type="entry name" value="GLUCOSE-6-PHOSPHATASE"/>
    <property type="match status" value="1"/>
</dbReference>
<dbReference type="GO" id="GO:0004346">
    <property type="term" value="F:glucose-6-phosphatase activity"/>
    <property type="evidence" value="ECO:0007669"/>
    <property type="project" value="UniProtKB-EC"/>
</dbReference>
<evidence type="ECO:0000259" key="12">
    <source>
        <dbReference type="SMART" id="SM00014"/>
    </source>
</evidence>
<evidence type="ECO:0000256" key="9">
    <source>
        <dbReference type="ARBA" id="ARBA00022989"/>
    </source>
</evidence>
<evidence type="ECO:0000256" key="11">
    <source>
        <dbReference type="SAM" id="Phobius"/>
    </source>
</evidence>
<keyword evidence="10 11" id="KW-0472">Membrane</keyword>
<dbReference type="InterPro" id="IPR036938">
    <property type="entry name" value="PAP2/HPO_sf"/>
</dbReference>
<evidence type="ECO:0000256" key="3">
    <source>
        <dbReference type="ARBA" id="ARBA00009266"/>
    </source>
</evidence>
<evidence type="ECO:0000313" key="14">
    <source>
        <dbReference type="Proteomes" id="UP000472276"/>
    </source>
</evidence>
<evidence type="ECO:0000256" key="7">
    <source>
        <dbReference type="ARBA" id="ARBA00022801"/>
    </source>
</evidence>
<protein>
    <recommendedName>
        <fullName evidence="4">glucose-6-phosphatase</fullName>
        <ecNumber evidence="4">3.1.3.9</ecNumber>
    </recommendedName>
</protein>
<keyword evidence="5" id="KW-0312">Gluconeogenesis</keyword>
<feature type="transmembrane region" description="Helical" evidence="11">
    <location>
        <begin position="313"/>
        <end position="332"/>
    </location>
</feature>
<dbReference type="AlphaFoldDB" id="A0AAZ1XM46"/>
<dbReference type="Pfam" id="PF01569">
    <property type="entry name" value="PAP2"/>
    <property type="match status" value="1"/>
</dbReference>
<dbReference type="GO" id="GO:0005789">
    <property type="term" value="C:endoplasmic reticulum membrane"/>
    <property type="evidence" value="ECO:0007669"/>
    <property type="project" value="UniProtKB-SubCell"/>
</dbReference>
<feature type="transmembrane region" description="Helical" evidence="11">
    <location>
        <begin position="225"/>
        <end position="243"/>
    </location>
</feature>
<dbReference type="EC" id="3.1.3.9" evidence="4"/>
<feature type="transmembrane region" description="Helical" evidence="11">
    <location>
        <begin position="166"/>
        <end position="185"/>
    </location>
</feature>
<reference evidence="13" key="3">
    <citation type="submission" date="2025-09" db="UniProtKB">
        <authorList>
            <consortium name="Ensembl"/>
        </authorList>
    </citation>
    <scope>IDENTIFICATION</scope>
</reference>
<reference evidence="13" key="2">
    <citation type="submission" date="2025-08" db="UniProtKB">
        <authorList>
            <consortium name="Ensembl"/>
        </authorList>
    </citation>
    <scope>IDENTIFICATION</scope>
</reference>
<reference evidence="14" key="1">
    <citation type="submission" date="2020-03" db="EMBL/GenBank/DDBJ databases">
        <title>Evolution of repeat sequences and sex chromosomes of tilapia species revealed by chromosome-level genomes.</title>
        <authorList>
            <person name="Xu L."/>
            <person name="Tao W."/>
            <person name="Wang D."/>
            <person name="Zhou Q."/>
        </authorList>
    </citation>
    <scope>NUCLEOTIDE SEQUENCE [LARGE SCALE GENOMIC DNA]</scope>
    <source>
        <strain evidence="14">Israel</strain>
    </source>
</reference>
<keyword evidence="8" id="KW-0256">Endoplasmic reticulum</keyword>